<comment type="function">
    <text evidence="6">DNA-dependent RNA polymerase catalyzes the transcription of DNA into RNA using the four ribonucleoside triphosphates as substrates. Specific peripheric component of RNA polymerase III which synthesizes small RNAs, such as 5S rRNA and tRNAs.</text>
</comment>
<dbReference type="InterPro" id="IPR036390">
    <property type="entry name" value="WH_DNA-bd_sf"/>
</dbReference>
<keyword evidence="9" id="KW-1185">Reference proteome</keyword>
<evidence type="ECO:0000256" key="1">
    <source>
        <dbReference type="ARBA" id="ARBA00004123"/>
    </source>
</evidence>
<feature type="compositionally biased region" description="Basic and acidic residues" evidence="7">
    <location>
        <begin position="222"/>
        <end position="231"/>
    </location>
</feature>
<accession>A0ABR0EU59</accession>
<evidence type="ECO:0000313" key="8">
    <source>
        <dbReference type="EMBL" id="KAK4504368.1"/>
    </source>
</evidence>
<comment type="subcellular location">
    <subcellularLocation>
        <location evidence="1 6">Nucleus</location>
    </subcellularLocation>
</comment>
<dbReference type="Gene3D" id="1.10.10.10">
    <property type="entry name" value="Winged helix-like DNA-binding domain superfamily/Winged helix DNA-binding domain"/>
    <property type="match status" value="1"/>
</dbReference>
<sequence length="373" mass="42175">MANSDEIANEADALYDQVAKSSLDEATGVRSKVFFQDELLKLADVDSAKTLMPLIQYLTNNGLFRTLRQAGKLGWSARPREAARQIVTLDREDKQIYEIIEEAHTNGIWSRELRRKTNMATNAVTKALNQMEKRNLIKGIKSVKNPAQRTYMLYHLVPSEDVTGNSFFDSGDLDESFRDELMNLIVFWVRTQSWSENKKKGKKGPVSPVLTADDASSRKRKRTEDIEDAGRHVYRRSAKPDPETDFPQLVYRAGTHNYPTAEDIHKFLTESNAIKPTKAASLTVAEIQGCIDVLCWGEKLERVPNKDGIAWGYRTVRGVSFRPPGTAMDEYEDHPGTGLTQAPCGRCPVFDLCHEDGPVNPQECVYFDQWLRA</sequence>
<keyword evidence="3 6" id="KW-0240">DNA-directed RNA polymerase</keyword>
<dbReference type="EMBL" id="JAXOVC010000003">
    <property type="protein sequence ID" value="KAK4504368.1"/>
    <property type="molecule type" value="Genomic_DNA"/>
</dbReference>
<proteinExistence type="inferred from homology"/>
<protein>
    <recommendedName>
        <fullName evidence="6">DNA-directed RNA polymerase III subunit RPC6</fullName>
        <shortName evidence="6">RNA polymerase III subunit C6</shortName>
    </recommendedName>
</protein>
<dbReference type="InterPro" id="IPR016049">
    <property type="entry name" value="RNA_pol_Rpc34-like"/>
</dbReference>
<name>A0ABR0EU59_ZASCE</name>
<evidence type="ECO:0000256" key="7">
    <source>
        <dbReference type="SAM" id="MobiDB-lite"/>
    </source>
</evidence>
<dbReference type="PANTHER" id="PTHR12780">
    <property type="entry name" value="RNA POLYMERASE III DNA DIRECTED , 39KD SUBUNIT-RELATED"/>
    <property type="match status" value="1"/>
</dbReference>
<comment type="caution">
    <text evidence="8">The sequence shown here is derived from an EMBL/GenBank/DDBJ whole genome shotgun (WGS) entry which is preliminary data.</text>
</comment>
<dbReference type="InterPro" id="IPR007832">
    <property type="entry name" value="RNA_pol_Rpc34"/>
</dbReference>
<gene>
    <name evidence="8" type="ORF">PRZ48_005284</name>
</gene>
<dbReference type="Proteomes" id="UP001305779">
    <property type="component" value="Unassembled WGS sequence"/>
</dbReference>
<keyword evidence="5 6" id="KW-0539">Nucleus</keyword>
<dbReference type="PIRSF" id="PIRSF028763">
    <property type="entry name" value="RNA_pol_Rpc34"/>
    <property type="match status" value="1"/>
</dbReference>
<reference evidence="8 9" key="1">
    <citation type="journal article" date="2023" name="G3 (Bethesda)">
        <title>A chromosome-level genome assembly of Zasmidium syzygii isolated from banana leaves.</title>
        <authorList>
            <person name="van Westerhoven A.C."/>
            <person name="Mehrabi R."/>
            <person name="Talebi R."/>
            <person name="Steentjes M.B.F."/>
            <person name="Corcolon B."/>
            <person name="Chong P.A."/>
            <person name="Kema G.H.J."/>
            <person name="Seidl M.F."/>
        </authorList>
    </citation>
    <scope>NUCLEOTIDE SEQUENCE [LARGE SCALE GENOMIC DNA]</scope>
    <source>
        <strain evidence="8 9">P124</strain>
    </source>
</reference>
<evidence type="ECO:0000256" key="2">
    <source>
        <dbReference type="ARBA" id="ARBA00011038"/>
    </source>
</evidence>
<dbReference type="InterPro" id="IPR036388">
    <property type="entry name" value="WH-like_DNA-bd_sf"/>
</dbReference>
<evidence type="ECO:0000256" key="3">
    <source>
        <dbReference type="ARBA" id="ARBA00022478"/>
    </source>
</evidence>
<dbReference type="SUPFAM" id="SSF46785">
    <property type="entry name" value="Winged helix' DNA-binding domain"/>
    <property type="match status" value="1"/>
</dbReference>
<dbReference type="Pfam" id="PF05158">
    <property type="entry name" value="RNA_pol_Rpc34"/>
    <property type="match status" value="1"/>
</dbReference>
<feature type="region of interest" description="Disordered" evidence="7">
    <location>
        <begin position="197"/>
        <end position="246"/>
    </location>
</feature>
<evidence type="ECO:0000256" key="6">
    <source>
        <dbReference type="PIRNR" id="PIRNR028763"/>
    </source>
</evidence>
<evidence type="ECO:0000256" key="4">
    <source>
        <dbReference type="ARBA" id="ARBA00023163"/>
    </source>
</evidence>
<evidence type="ECO:0000313" key="9">
    <source>
        <dbReference type="Proteomes" id="UP001305779"/>
    </source>
</evidence>
<keyword evidence="4 6" id="KW-0804">Transcription</keyword>
<comment type="similarity">
    <text evidence="2 6">Belongs to the eukaryotic RPC34/RPC39 RNA polymerase subunit family.</text>
</comment>
<organism evidence="8 9">
    <name type="scientific">Zasmidium cellare</name>
    <name type="common">Wine cellar mold</name>
    <name type="synonym">Racodium cellare</name>
    <dbReference type="NCBI Taxonomy" id="395010"/>
    <lineage>
        <taxon>Eukaryota</taxon>
        <taxon>Fungi</taxon>
        <taxon>Dikarya</taxon>
        <taxon>Ascomycota</taxon>
        <taxon>Pezizomycotina</taxon>
        <taxon>Dothideomycetes</taxon>
        <taxon>Dothideomycetidae</taxon>
        <taxon>Mycosphaerellales</taxon>
        <taxon>Mycosphaerellaceae</taxon>
        <taxon>Zasmidium</taxon>
    </lineage>
</organism>
<evidence type="ECO:0000256" key="5">
    <source>
        <dbReference type="ARBA" id="ARBA00023242"/>
    </source>
</evidence>